<gene>
    <name evidence="4" type="ORF">IXB28_16155</name>
</gene>
<evidence type="ECO:0000259" key="3">
    <source>
        <dbReference type="Pfam" id="PF17886"/>
    </source>
</evidence>
<dbReference type="InterPro" id="IPR053262">
    <property type="entry name" value="ArsA_ATPase-like"/>
</dbReference>
<name>A0ABS5Y796_9CYAN</name>
<dbReference type="PANTHER" id="PTHR43868:SF1">
    <property type="entry name" value="P-LOOP CONTAINING NUCLEOSIDE TRIPHOSPHATE HYDROLASES SUPERFAMILY PROTEIN"/>
    <property type="match status" value="1"/>
</dbReference>
<dbReference type="EMBL" id="JADOER010000016">
    <property type="protein sequence ID" value="MBT9313744.1"/>
    <property type="molecule type" value="Genomic_DNA"/>
</dbReference>
<evidence type="ECO:0000313" key="5">
    <source>
        <dbReference type="Proteomes" id="UP001196661"/>
    </source>
</evidence>
<keyword evidence="5" id="KW-1185">Reference proteome</keyword>
<dbReference type="Pfam" id="PF02374">
    <property type="entry name" value="ArsA_ATPase"/>
    <property type="match status" value="1"/>
</dbReference>
<feature type="domain" description="ArsA/GET3 Anion-transporting ATPase-like" evidence="2">
    <location>
        <begin position="4"/>
        <end position="252"/>
    </location>
</feature>
<protein>
    <submittedName>
        <fullName evidence="4">ArsA family ATPase</fullName>
    </submittedName>
</protein>
<dbReference type="RefSeq" id="WP_215619626.1">
    <property type="nucleotide sequence ID" value="NZ_JADOER010000016.1"/>
</dbReference>
<reference evidence="4 5" key="1">
    <citation type="journal article" date="2021" name="Mar. Drugs">
        <title>Genome Reduction and Secondary Metabolism of the Marine Sponge-Associated Cyanobacterium Leptothoe.</title>
        <authorList>
            <person name="Konstantinou D."/>
            <person name="Popin R.V."/>
            <person name="Fewer D.P."/>
            <person name="Sivonen K."/>
            <person name="Gkelis S."/>
        </authorList>
    </citation>
    <scope>NUCLEOTIDE SEQUENCE [LARGE SCALE GENOMIC DNA]</scope>
    <source>
        <strain evidence="4 5">TAU-MAC 1615</strain>
    </source>
</reference>
<comment type="caution">
    <text evidence="4">The sequence shown here is derived from an EMBL/GenBank/DDBJ whole genome shotgun (WGS) entry which is preliminary data.</text>
</comment>
<dbReference type="InterPro" id="IPR025723">
    <property type="entry name" value="ArsA/GET3_ATPase-like"/>
</dbReference>
<accession>A0ABS5Y796</accession>
<evidence type="ECO:0000259" key="2">
    <source>
        <dbReference type="Pfam" id="PF02374"/>
    </source>
</evidence>
<evidence type="ECO:0000313" key="4">
    <source>
        <dbReference type="EMBL" id="MBT9313744.1"/>
    </source>
</evidence>
<dbReference type="Gene3D" id="2.60.40.790">
    <property type="match status" value="1"/>
</dbReference>
<dbReference type="InterPro" id="IPR008978">
    <property type="entry name" value="HSP20-like_chaperone"/>
</dbReference>
<dbReference type="CDD" id="cd02035">
    <property type="entry name" value="ArsA"/>
    <property type="match status" value="1"/>
</dbReference>
<dbReference type="InterPro" id="IPR027417">
    <property type="entry name" value="P-loop_NTPase"/>
</dbReference>
<evidence type="ECO:0000256" key="1">
    <source>
        <dbReference type="ARBA" id="ARBA00011040"/>
    </source>
</evidence>
<dbReference type="Pfam" id="PF17886">
    <property type="entry name" value="ArsA_HSP20"/>
    <property type="match status" value="1"/>
</dbReference>
<dbReference type="Proteomes" id="UP001196661">
    <property type="component" value="Unassembled WGS sequence"/>
</dbReference>
<organism evidence="4 5">
    <name type="scientific">Leptothoe kymatousa TAU-MAC 1615</name>
    <dbReference type="NCBI Taxonomy" id="2364775"/>
    <lineage>
        <taxon>Bacteria</taxon>
        <taxon>Bacillati</taxon>
        <taxon>Cyanobacteriota</taxon>
        <taxon>Cyanophyceae</taxon>
        <taxon>Nodosilineales</taxon>
        <taxon>Cymatolegaceae</taxon>
        <taxon>Leptothoe</taxon>
        <taxon>Leptothoe kymatousa</taxon>
    </lineage>
</organism>
<comment type="similarity">
    <text evidence="1">Belongs to the arsA ATPase family.</text>
</comment>
<feature type="domain" description="ArsA HSP20-like" evidence="3">
    <location>
        <begin position="304"/>
        <end position="361"/>
    </location>
</feature>
<dbReference type="InterPro" id="IPR040612">
    <property type="entry name" value="ArsA_HSP20-like"/>
</dbReference>
<dbReference type="Gene3D" id="3.40.50.300">
    <property type="entry name" value="P-loop containing nucleotide triphosphate hydrolases"/>
    <property type="match status" value="1"/>
</dbReference>
<dbReference type="PANTHER" id="PTHR43868">
    <property type="entry name" value="OS02G0711200 PROTEIN"/>
    <property type="match status" value="1"/>
</dbReference>
<sequence length="362" mass="39583">MALILTFLGKGGSGRSTCAIATAKKLANQGQRVLLVTEDAGPGFGLLLGNELSNTPTAIDANLWAMQLQFTQLLEQNWDQLKQFEAQYLRDPFFKDMYGQELSVLPGMDQALTLNALREFDASGDYDVIVHDGPGDQASLRMWGMPAGIDWYFRRFKQVFQSSQFSKAIMPFVQPVAGAILSGGLSGDMFDHPEIKQSTNVITQGIAAVKEPMRVRAYLVTNDDTIAIATARYLWGAAQQIEMTVAGVLFNRGTNPPAEFEPLPIYNLPTAEGWTSLVEAMPADYMATPSAPAPVDVDVSTGTVRLFLPSFDKKQIQLTQYGPEVTIEAGDQRRNLTLPAPLKGRSVTGAKFQSGYLILSFN</sequence>
<proteinExistence type="inferred from homology"/>
<dbReference type="SUPFAM" id="SSF52540">
    <property type="entry name" value="P-loop containing nucleoside triphosphate hydrolases"/>
    <property type="match status" value="1"/>
</dbReference>